<evidence type="ECO:0000256" key="1">
    <source>
        <dbReference type="ARBA" id="ARBA00010007"/>
    </source>
</evidence>
<keyword evidence="5" id="KW-1185">Reference proteome</keyword>
<feature type="domain" description="GST C-terminal" evidence="3">
    <location>
        <begin position="87"/>
        <end position="212"/>
    </location>
</feature>
<organism evidence="4 5">
    <name type="scientific">Sphingomonas jejuensis</name>
    <dbReference type="NCBI Taxonomy" id="904715"/>
    <lineage>
        <taxon>Bacteria</taxon>
        <taxon>Pseudomonadati</taxon>
        <taxon>Pseudomonadota</taxon>
        <taxon>Alphaproteobacteria</taxon>
        <taxon>Sphingomonadales</taxon>
        <taxon>Sphingomonadaceae</taxon>
        <taxon>Sphingomonas</taxon>
    </lineage>
</organism>
<dbReference type="NCBIfam" id="TIGR01262">
    <property type="entry name" value="maiA"/>
    <property type="match status" value="1"/>
</dbReference>
<accession>A0ABX0XP13</accession>
<comment type="caution">
    <text evidence="4">The sequence shown here is derived from an EMBL/GenBank/DDBJ whole genome shotgun (WGS) entry which is preliminary data.</text>
</comment>
<evidence type="ECO:0000259" key="3">
    <source>
        <dbReference type="PROSITE" id="PS50405"/>
    </source>
</evidence>
<evidence type="ECO:0000313" key="5">
    <source>
        <dbReference type="Proteomes" id="UP000734218"/>
    </source>
</evidence>
<dbReference type="Pfam" id="PF02798">
    <property type="entry name" value="GST_N"/>
    <property type="match status" value="1"/>
</dbReference>
<dbReference type="Proteomes" id="UP000734218">
    <property type="component" value="Unassembled WGS sequence"/>
</dbReference>
<dbReference type="SUPFAM" id="SSF47616">
    <property type="entry name" value="GST C-terminal domain-like"/>
    <property type="match status" value="1"/>
</dbReference>
<evidence type="ECO:0000259" key="2">
    <source>
        <dbReference type="PROSITE" id="PS50404"/>
    </source>
</evidence>
<dbReference type="InterPro" id="IPR034333">
    <property type="entry name" value="GST_Zeta_N"/>
</dbReference>
<dbReference type="InterPro" id="IPR005955">
    <property type="entry name" value="GST_Zeta"/>
</dbReference>
<dbReference type="InterPro" id="IPR040079">
    <property type="entry name" value="Glutathione_S-Trfase"/>
</dbReference>
<keyword evidence="4" id="KW-0413">Isomerase</keyword>
<dbReference type="SUPFAM" id="SSF52833">
    <property type="entry name" value="Thioredoxin-like"/>
    <property type="match status" value="1"/>
</dbReference>
<dbReference type="EC" id="5.2.1.2" evidence="4"/>
<gene>
    <name evidence="4" type="ORF">GGR88_001945</name>
</gene>
<dbReference type="Gene3D" id="3.40.30.10">
    <property type="entry name" value="Glutaredoxin"/>
    <property type="match status" value="1"/>
</dbReference>
<dbReference type="InterPro" id="IPR010987">
    <property type="entry name" value="Glutathione-S-Trfase_C-like"/>
</dbReference>
<dbReference type="PROSITE" id="PS50404">
    <property type="entry name" value="GST_NTER"/>
    <property type="match status" value="1"/>
</dbReference>
<feature type="domain" description="GST N-terminal" evidence="2">
    <location>
        <begin position="1"/>
        <end position="82"/>
    </location>
</feature>
<dbReference type="EMBL" id="JAATJE010000002">
    <property type="protein sequence ID" value="NJC34431.1"/>
    <property type="molecule type" value="Genomic_DNA"/>
</dbReference>
<dbReference type="InterPro" id="IPR004045">
    <property type="entry name" value="Glutathione_S-Trfase_N"/>
</dbReference>
<dbReference type="PROSITE" id="PS50405">
    <property type="entry name" value="GST_CTER"/>
    <property type="match status" value="1"/>
</dbReference>
<reference evidence="4 5" key="1">
    <citation type="submission" date="2020-03" db="EMBL/GenBank/DDBJ databases">
        <title>Genomic Encyclopedia of Type Strains, Phase IV (KMG-IV): sequencing the most valuable type-strain genomes for metagenomic binning, comparative biology and taxonomic classification.</title>
        <authorList>
            <person name="Goeker M."/>
        </authorList>
    </citation>
    <scope>NUCLEOTIDE SEQUENCE [LARGE SCALE GENOMIC DNA]</scope>
    <source>
        <strain evidence="4 5">DSM 27651</strain>
    </source>
</reference>
<dbReference type="PANTHER" id="PTHR42673:SF21">
    <property type="entry name" value="GLUTATHIONE S-TRANSFERASE YFCF"/>
    <property type="match status" value="1"/>
</dbReference>
<dbReference type="GO" id="GO:0016034">
    <property type="term" value="F:maleylacetoacetate isomerase activity"/>
    <property type="evidence" value="ECO:0007669"/>
    <property type="project" value="UniProtKB-EC"/>
</dbReference>
<dbReference type="InterPro" id="IPR036282">
    <property type="entry name" value="Glutathione-S-Trfase_C_sf"/>
</dbReference>
<dbReference type="CDD" id="cd03191">
    <property type="entry name" value="GST_C_Zeta"/>
    <property type="match status" value="1"/>
</dbReference>
<name>A0ABX0XP13_9SPHN</name>
<dbReference type="SFLD" id="SFLDS00019">
    <property type="entry name" value="Glutathione_Transferase_(cytos"/>
    <property type="match status" value="1"/>
</dbReference>
<dbReference type="SFLD" id="SFLDG00358">
    <property type="entry name" value="Main_(cytGST)"/>
    <property type="match status" value="1"/>
</dbReference>
<sequence length="212" mass="23554">MQIRLFDYWRSSASYRARIALALKGAPYERVPVSLADGEQLSDAHRARNPQGFVPALEADGTVISQSLAIVDWLDGRIPEPRLIPVEPLARARALQATMLIAADIHPLNNLRVLKHLKNDLGLSEDARDDWVRHWVREGFEALERLAAADAGRFLGGDAPGIADVFLVPQMYNARRFALDLAPFPTLVRVDAEAQAHPAFQDAHPDRVKRTA</sequence>
<dbReference type="Gene3D" id="1.20.1050.10">
    <property type="match status" value="1"/>
</dbReference>
<dbReference type="PANTHER" id="PTHR42673">
    <property type="entry name" value="MALEYLACETOACETATE ISOMERASE"/>
    <property type="match status" value="1"/>
</dbReference>
<comment type="similarity">
    <text evidence="1">Belongs to the GST superfamily. Zeta family.</text>
</comment>
<protein>
    <submittedName>
        <fullName evidence="4">Maleylacetoacetate isomerase</fullName>
        <ecNumber evidence="4">5.2.1.2</ecNumber>
    </submittedName>
</protein>
<proteinExistence type="inferred from homology"/>
<dbReference type="InterPro" id="IPR036249">
    <property type="entry name" value="Thioredoxin-like_sf"/>
</dbReference>
<dbReference type="RefSeq" id="WP_167954512.1">
    <property type="nucleotide sequence ID" value="NZ_JAATJE010000002.1"/>
</dbReference>
<evidence type="ECO:0000313" key="4">
    <source>
        <dbReference type="EMBL" id="NJC34431.1"/>
    </source>
</evidence>
<dbReference type="CDD" id="cd03042">
    <property type="entry name" value="GST_N_Zeta"/>
    <property type="match status" value="1"/>
</dbReference>
<dbReference type="InterPro" id="IPR034330">
    <property type="entry name" value="GST_Zeta_C"/>
</dbReference>